<evidence type="ECO:0000256" key="1">
    <source>
        <dbReference type="SAM" id="MobiDB-lite"/>
    </source>
</evidence>
<accession>A0A3L6QJB1</accession>
<dbReference type="EMBL" id="PQIB02000012">
    <property type="protein sequence ID" value="RLM80674.1"/>
    <property type="molecule type" value="Genomic_DNA"/>
</dbReference>
<dbReference type="Proteomes" id="UP000275267">
    <property type="component" value="Unassembled WGS sequence"/>
</dbReference>
<protein>
    <submittedName>
        <fullName evidence="2">Delta(3,5)-Delta(2,4)-dienoyl-CoA isomerase, mitochondrial</fullName>
    </submittedName>
</protein>
<evidence type="ECO:0000313" key="3">
    <source>
        <dbReference type="Proteomes" id="UP000275267"/>
    </source>
</evidence>
<dbReference type="STRING" id="4540.A0A3L6QJB1"/>
<proteinExistence type="predicted"/>
<dbReference type="OrthoDB" id="14970at2759"/>
<comment type="caution">
    <text evidence="2">The sequence shown here is derived from an EMBL/GenBank/DDBJ whole genome shotgun (WGS) entry which is preliminary data.</text>
</comment>
<keyword evidence="3" id="KW-1185">Reference proteome</keyword>
<organism evidence="2 3">
    <name type="scientific">Panicum miliaceum</name>
    <name type="common">Proso millet</name>
    <name type="synonym">Broomcorn millet</name>
    <dbReference type="NCBI Taxonomy" id="4540"/>
    <lineage>
        <taxon>Eukaryota</taxon>
        <taxon>Viridiplantae</taxon>
        <taxon>Streptophyta</taxon>
        <taxon>Embryophyta</taxon>
        <taxon>Tracheophyta</taxon>
        <taxon>Spermatophyta</taxon>
        <taxon>Magnoliopsida</taxon>
        <taxon>Liliopsida</taxon>
        <taxon>Poales</taxon>
        <taxon>Poaceae</taxon>
        <taxon>PACMAD clade</taxon>
        <taxon>Panicoideae</taxon>
        <taxon>Panicodae</taxon>
        <taxon>Paniceae</taxon>
        <taxon>Panicinae</taxon>
        <taxon>Panicum</taxon>
        <taxon>Panicum sect. Panicum</taxon>
    </lineage>
</organism>
<feature type="region of interest" description="Disordered" evidence="1">
    <location>
        <begin position="71"/>
        <end position="112"/>
    </location>
</feature>
<gene>
    <name evidence="2" type="ORF">C2845_PM12G11450</name>
</gene>
<dbReference type="GO" id="GO:0016853">
    <property type="term" value="F:isomerase activity"/>
    <property type="evidence" value="ECO:0007669"/>
    <property type="project" value="UniProtKB-KW"/>
</dbReference>
<keyword evidence="2" id="KW-0413">Isomerase</keyword>
<reference evidence="3" key="1">
    <citation type="journal article" date="2019" name="Nat. Commun.">
        <title>The genome of broomcorn millet.</title>
        <authorList>
            <person name="Zou C."/>
            <person name="Miki D."/>
            <person name="Li D."/>
            <person name="Tang Q."/>
            <person name="Xiao L."/>
            <person name="Rajput S."/>
            <person name="Deng P."/>
            <person name="Jia W."/>
            <person name="Huang R."/>
            <person name="Zhang M."/>
            <person name="Sun Y."/>
            <person name="Hu J."/>
            <person name="Fu X."/>
            <person name="Schnable P.S."/>
            <person name="Li F."/>
            <person name="Zhang H."/>
            <person name="Feng B."/>
            <person name="Zhu X."/>
            <person name="Liu R."/>
            <person name="Schnable J.C."/>
            <person name="Zhu J.-K."/>
            <person name="Zhang H."/>
        </authorList>
    </citation>
    <scope>NUCLEOTIDE SEQUENCE [LARGE SCALE GENOMIC DNA]</scope>
</reference>
<feature type="compositionally biased region" description="Low complexity" evidence="1">
    <location>
        <begin position="73"/>
        <end position="89"/>
    </location>
</feature>
<dbReference type="AlphaFoldDB" id="A0A3L6QJB1"/>
<sequence length="112" mass="12009">MAGGDRCSSKTAAELRRGFKTLTVARPNPSAGFYEVRLNRLGQRNALSPAAFAEIQRAMSLLDRLPAARAVMSPSRAPTSARASSSAGREPAHRGRHRGGRPLGRIPNVRGF</sequence>
<evidence type="ECO:0000313" key="2">
    <source>
        <dbReference type="EMBL" id="RLM80674.1"/>
    </source>
</evidence>
<name>A0A3L6QJB1_PANMI</name>
<dbReference type="Gene3D" id="3.90.226.10">
    <property type="entry name" value="2-enoyl-CoA Hydratase, Chain A, domain 1"/>
    <property type="match status" value="1"/>
</dbReference>